<name>A0AC61QVQ6_9FIRM</name>
<keyword evidence="2" id="KW-1185">Reference proteome</keyword>
<proteinExistence type="predicted"/>
<reference evidence="1" key="1">
    <citation type="submission" date="2019-04" db="EMBL/GenBank/DDBJ databases">
        <title>Microbes associate with the intestines of laboratory mice.</title>
        <authorList>
            <person name="Navarre W."/>
            <person name="Wong E."/>
            <person name="Huang K."/>
            <person name="Tropini C."/>
            <person name="Ng K."/>
            <person name="Yu B."/>
        </authorList>
    </citation>
    <scope>NUCLEOTIDE SEQUENCE</scope>
    <source>
        <strain evidence="1">NM72_1-8</strain>
    </source>
</reference>
<comment type="caution">
    <text evidence="1">The sequence shown here is derived from an EMBL/GenBank/DDBJ whole genome shotgun (WGS) entry which is preliminary data.</text>
</comment>
<dbReference type="Proteomes" id="UP000307720">
    <property type="component" value="Unassembled WGS sequence"/>
</dbReference>
<gene>
    <name evidence="1" type="ORF">E5357_15105</name>
</gene>
<dbReference type="EMBL" id="SRZB01000049">
    <property type="protein sequence ID" value="TGX96735.1"/>
    <property type="molecule type" value="Genomic_DNA"/>
</dbReference>
<protein>
    <submittedName>
        <fullName evidence="1">Uncharacterized protein</fullName>
    </submittedName>
</protein>
<evidence type="ECO:0000313" key="2">
    <source>
        <dbReference type="Proteomes" id="UP000307720"/>
    </source>
</evidence>
<evidence type="ECO:0000313" key="1">
    <source>
        <dbReference type="EMBL" id="TGX96735.1"/>
    </source>
</evidence>
<sequence>MKTAIKEINRKLQNEGIDFKINQYIFDLFNKVYGIKENEKYRYIHAQYFQPSYAYSITVVELIFGEIKQNKKNIVENLKRLKK</sequence>
<organism evidence="1 2">
    <name type="scientific">Hominisplanchenecus murintestinalis</name>
    <dbReference type="NCBI Taxonomy" id="2941517"/>
    <lineage>
        <taxon>Bacteria</taxon>
        <taxon>Bacillati</taxon>
        <taxon>Bacillota</taxon>
        <taxon>Clostridia</taxon>
        <taxon>Lachnospirales</taxon>
        <taxon>Lachnospiraceae</taxon>
        <taxon>Hominisplanchenecus</taxon>
    </lineage>
</organism>
<accession>A0AC61QVQ6</accession>